<evidence type="ECO:0000313" key="2">
    <source>
        <dbReference type="EMBL" id="CUP38918.1"/>
    </source>
</evidence>
<dbReference type="AlphaFoldDB" id="A0A174MX55"/>
<organism evidence="2 3">
    <name type="scientific">Flavonifractor plautii</name>
    <name type="common">Fusobacterium plautii</name>
    <dbReference type="NCBI Taxonomy" id="292800"/>
    <lineage>
        <taxon>Bacteria</taxon>
        <taxon>Bacillati</taxon>
        <taxon>Bacillota</taxon>
        <taxon>Clostridia</taxon>
        <taxon>Eubacteriales</taxon>
        <taxon>Oscillospiraceae</taxon>
        <taxon>Flavonifractor</taxon>
    </lineage>
</organism>
<evidence type="ECO:0000313" key="3">
    <source>
        <dbReference type="Proteomes" id="UP000095746"/>
    </source>
</evidence>
<feature type="compositionally biased region" description="Low complexity" evidence="1">
    <location>
        <begin position="93"/>
        <end position="107"/>
    </location>
</feature>
<dbReference type="Proteomes" id="UP000095746">
    <property type="component" value="Unassembled WGS sequence"/>
</dbReference>
<gene>
    <name evidence="2" type="ORF">ERS852411_03075</name>
</gene>
<protein>
    <submittedName>
        <fullName evidence="2">Uncharacterized protein</fullName>
    </submittedName>
</protein>
<feature type="region of interest" description="Disordered" evidence="1">
    <location>
        <begin position="88"/>
        <end position="124"/>
    </location>
</feature>
<dbReference type="EMBL" id="CYZT01000339">
    <property type="protein sequence ID" value="CUP38918.1"/>
    <property type="molecule type" value="Genomic_DNA"/>
</dbReference>
<reference evidence="2 3" key="1">
    <citation type="submission" date="2015-09" db="EMBL/GenBank/DDBJ databases">
        <authorList>
            <consortium name="Pathogen Informatics"/>
        </authorList>
    </citation>
    <scope>NUCLEOTIDE SEQUENCE [LARGE SCALE GENOMIC DNA]</scope>
    <source>
        <strain evidence="2 3">2789STDY5608854</strain>
    </source>
</reference>
<proteinExistence type="predicted"/>
<accession>A0A174MX55</accession>
<name>A0A174MX55_FLAPL</name>
<sequence length="152" mass="15933">MVVRSTCLAAKIPAISSKVSTKSTSLRTLLRMASSFLAAQGPMNTTLALGCSCLMRRAVRVMGVRAMEMQWAWSGWSFLAMTDHAGQQDVPMKGSSSGTSRTKSSASWVAQRSAPMATSKTSAKPSCFTAARSLPGVTLGPNWPTKAGATAA</sequence>
<evidence type="ECO:0000256" key="1">
    <source>
        <dbReference type="SAM" id="MobiDB-lite"/>
    </source>
</evidence>